<evidence type="ECO:0000313" key="2">
    <source>
        <dbReference type="Proteomes" id="UP000309997"/>
    </source>
</evidence>
<keyword evidence="2" id="KW-1185">Reference proteome</keyword>
<sequence length="195" mass="21991">MLTLYWRLHGAAVETLDDYYFSLRIFVSCLVGLQNALICLFLLVDVIGIQLVKLLQNAPAFERSLLTKYLPFLNGRIWAGHNIQRFDCVRIKEAFAEIGRPRRAPMPVGMFDSLGVLTEKDLRRRGGNEDGNFGCLFWGVSASKKHSMDASRDVRKKFTFDSKENGSLTSNVGISSQMGNNLLKPMLEGCYIYLA</sequence>
<comment type="caution">
    <text evidence="1">The sequence shown here is derived from an EMBL/GenBank/DDBJ whole genome shotgun (WGS) entry which is preliminary data.</text>
</comment>
<evidence type="ECO:0000313" key="1">
    <source>
        <dbReference type="EMBL" id="KAL3576423.1"/>
    </source>
</evidence>
<accession>A0ACC4BEL6</accession>
<protein>
    <submittedName>
        <fullName evidence="1">Uncharacterized protein</fullName>
    </submittedName>
</protein>
<reference evidence="1 2" key="1">
    <citation type="journal article" date="2024" name="Plant Biotechnol. J.">
        <title>Genome and CRISPR/Cas9 system of a widespread forest tree (Populus alba) in the world.</title>
        <authorList>
            <person name="Liu Y.J."/>
            <person name="Jiang P.F."/>
            <person name="Han X.M."/>
            <person name="Li X.Y."/>
            <person name="Wang H.M."/>
            <person name="Wang Y.J."/>
            <person name="Wang X.X."/>
            <person name="Zeng Q.Y."/>
        </authorList>
    </citation>
    <scope>NUCLEOTIDE SEQUENCE [LARGE SCALE GENOMIC DNA]</scope>
    <source>
        <strain evidence="2">cv. PAL-ZL1</strain>
    </source>
</reference>
<dbReference type="EMBL" id="RCHU02000011">
    <property type="protein sequence ID" value="KAL3576423.1"/>
    <property type="molecule type" value="Genomic_DNA"/>
</dbReference>
<dbReference type="Proteomes" id="UP000309997">
    <property type="component" value="Unassembled WGS sequence"/>
</dbReference>
<name>A0ACC4BEL6_POPAL</name>
<proteinExistence type="predicted"/>
<gene>
    <name evidence="1" type="ORF">D5086_021706</name>
</gene>
<organism evidence="1 2">
    <name type="scientific">Populus alba</name>
    <name type="common">White poplar</name>
    <dbReference type="NCBI Taxonomy" id="43335"/>
    <lineage>
        <taxon>Eukaryota</taxon>
        <taxon>Viridiplantae</taxon>
        <taxon>Streptophyta</taxon>
        <taxon>Embryophyta</taxon>
        <taxon>Tracheophyta</taxon>
        <taxon>Spermatophyta</taxon>
        <taxon>Magnoliopsida</taxon>
        <taxon>eudicotyledons</taxon>
        <taxon>Gunneridae</taxon>
        <taxon>Pentapetalae</taxon>
        <taxon>rosids</taxon>
        <taxon>fabids</taxon>
        <taxon>Malpighiales</taxon>
        <taxon>Salicaceae</taxon>
        <taxon>Saliceae</taxon>
        <taxon>Populus</taxon>
    </lineage>
</organism>